<evidence type="ECO:0000256" key="4">
    <source>
        <dbReference type="HAMAP-Rule" id="MF_00688"/>
    </source>
</evidence>
<dbReference type="Pfam" id="PF03588">
    <property type="entry name" value="Leu_Phe_trans"/>
    <property type="match status" value="1"/>
</dbReference>
<evidence type="ECO:0000256" key="2">
    <source>
        <dbReference type="ARBA" id="ARBA00022679"/>
    </source>
</evidence>
<dbReference type="Gene3D" id="3.30.70.3550">
    <property type="entry name" value="Leucyl/phenylalanyl-tRNA-protein transferase, N-terminal domain"/>
    <property type="match status" value="1"/>
</dbReference>
<dbReference type="InterPro" id="IPR016181">
    <property type="entry name" value="Acyl_CoA_acyltransferase"/>
</dbReference>
<dbReference type="RefSeq" id="WP_069957412.1">
    <property type="nucleotide sequence ID" value="NZ_MCGG01000017.1"/>
</dbReference>
<comment type="function">
    <text evidence="4">Functions in the N-end rule pathway of protein degradation where it conjugates Leu, Phe and, less efficiently, Met from aminoacyl-tRNAs to the N-termini of proteins containing an N-terminal arginine or lysine.</text>
</comment>
<dbReference type="SUPFAM" id="SSF55729">
    <property type="entry name" value="Acyl-CoA N-acyltransferases (Nat)"/>
    <property type="match status" value="1"/>
</dbReference>
<organism evidence="5 6">
    <name type="scientific">Magnetovibrio blakemorei</name>
    <dbReference type="NCBI Taxonomy" id="28181"/>
    <lineage>
        <taxon>Bacteria</taxon>
        <taxon>Pseudomonadati</taxon>
        <taxon>Pseudomonadota</taxon>
        <taxon>Alphaproteobacteria</taxon>
        <taxon>Rhodospirillales</taxon>
        <taxon>Magnetovibrionaceae</taxon>
        <taxon>Magnetovibrio</taxon>
    </lineage>
</organism>
<dbReference type="InterPro" id="IPR042221">
    <property type="entry name" value="Leu/Phe-tRNA_Trfase_N"/>
</dbReference>
<comment type="catalytic activity">
    <reaction evidence="4">
        <text>N-terminal L-arginyl-[protein] + L-leucyl-tRNA(Leu) = N-terminal L-leucyl-L-arginyl-[protein] + tRNA(Leu) + H(+)</text>
        <dbReference type="Rhea" id="RHEA:50416"/>
        <dbReference type="Rhea" id="RHEA-COMP:9613"/>
        <dbReference type="Rhea" id="RHEA-COMP:9622"/>
        <dbReference type="Rhea" id="RHEA-COMP:12672"/>
        <dbReference type="Rhea" id="RHEA-COMP:12673"/>
        <dbReference type="ChEBI" id="CHEBI:15378"/>
        <dbReference type="ChEBI" id="CHEBI:64719"/>
        <dbReference type="ChEBI" id="CHEBI:78442"/>
        <dbReference type="ChEBI" id="CHEBI:78494"/>
        <dbReference type="ChEBI" id="CHEBI:133044"/>
        <dbReference type="EC" id="2.3.2.6"/>
    </reaction>
</comment>
<keyword evidence="1 4" id="KW-0963">Cytoplasm</keyword>
<comment type="catalytic activity">
    <reaction evidence="4">
        <text>N-terminal L-lysyl-[protein] + L-leucyl-tRNA(Leu) = N-terminal L-leucyl-L-lysyl-[protein] + tRNA(Leu) + H(+)</text>
        <dbReference type="Rhea" id="RHEA:12340"/>
        <dbReference type="Rhea" id="RHEA-COMP:9613"/>
        <dbReference type="Rhea" id="RHEA-COMP:9622"/>
        <dbReference type="Rhea" id="RHEA-COMP:12670"/>
        <dbReference type="Rhea" id="RHEA-COMP:12671"/>
        <dbReference type="ChEBI" id="CHEBI:15378"/>
        <dbReference type="ChEBI" id="CHEBI:65249"/>
        <dbReference type="ChEBI" id="CHEBI:78442"/>
        <dbReference type="ChEBI" id="CHEBI:78494"/>
        <dbReference type="ChEBI" id="CHEBI:133043"/>
        <dbReference type="EC" id="2.3.2.6"/>
    </reaction>
</comment>
<sequence length="238" mass="26088">MAARPIPGPHKLTPEILVRAYAAGVFPMSESQDDPTIFWVDPQLRGVIPLDGLHISKSLRKVLRRGDFEITVDQDFPAVIEGCAQPRRPRPEDDLDDQPGGTWINDEIRRAYIEMAEIGLAHSVECWQDGELVGGLYGISLKGAFMGESMFSTRPNASKVALVHLVARLRLGGFVLLDTQFITDHLASMGGVEISGFEYQERLQHALGVDAHFPVSASAGAISSELEILFSQPKTHTS</sequence>
<dbReference type="InterPro" id="IPR004616">
    <property type="entry name" value="Leu/Phe-tRNA_Trfase"/>
</dbReference>
<dbReference type="OrthoDB" id="9790282at2"/>
<comment type="catalytic activity">
    <reaction evidence="4">
        <text>L-phenylalanyl-tRNA(Phe) + an N-terminal L-alpha-aminoacyl-[protein] = an N-terminal L-phenylalanyl-L-alpha-aminoacyl-[protein] + tRNA(Phe)</text>
        <dbReference type="Rhea" id="RHEA:43632"/>
        <dbReference type="Rhea" id="RHEA-COMP:9668"/>
        <dbReference type="Rhea" id="RHEA-COMP:9699"/>
        <dbReference type="Rhea" id="RHEA-COMP:10636"/>
        <dbReference type="Rhea" id="RHEA-COMP:10637"/>
        <dbReference type="ChEBI" id="CHEBI:78442"/>
        <dbReference type="ChEBI" id="CHEBI:78531"/>
        <dbReference type="ChEBI" id="CHEBI:78597"/>
        <dbReference type="ChEBI" id="CHEBI:83561"/>
        <dbReference type="EC" id="2.3.2.6"/>
    </reaction>
</comment>
<comment type="similarity">
    <text evidence="4">Belongs to the L/F-transferase family.</text>
</comment>
<dbReference type="PANTHER" id="PTHR30098">
    <property type="entry name" value="LEUCYL/PHENYLALANYL-TRNA--PROTEIN TRANSFERASE"/>
    <property type="match status" value="1"/>
</dbReference>
<dbReference type="EC" id="2.3.2.6" evidence="4"/>
<dbReference type="Gene3D" id="3.40.630.70">
    <property type="entry name" value="Leucyl/phenylalanyl-tRNA-protein transferase, C-terminal domain"/>
    <property type="match status" value="1"/>
</dbReference>
<dbReference type="InterPro" id="IPR042203">
    <property type="entry name" value="Leu/Phe-tRNA_Trfase_C"/>
</dbReference>
<accession>A0A1E5Q9B6</accession>
<dbReference type="EMBL" id="MCGG01000017">
    <property type="protein sequence ID" value="OEJ68083.1"/>
    <property type="molecule type" value="Genomic_DNA"/>
</dbReference>
<dbReference type="STRING" id="28181.BEN30_07440"/>
<dbReference type="HAMAP" id="MF_00688">
    <property type="entry name" value="Leu_Phe_trans"/>
    <property type="match status" value="1"/>
</dbReference>
<dbReference type="GO" id="GO:0030163">
    <property type="term" value="P:protein catabolic process"/>
    <property type="evidence" value="ECO:0007669"/>
    <property type="project" value="UniProtKB-UniRule"/>
</dbReference>
<keyword evidence="6" id="KW-1185">Reference proteome</keyword>
<protein>
    <recommendedName>
        <fullName evidence="4">Leucyl/phenylalanyl-tRNA--protein transferase</fullName>
        <ecNumber evidence="4">2.3.2.6</ecNumber>
    </recommendedName>
    <alternativeName>
        <fullName evidence="4">L/F-transferase</fullName>
    </alternativeName>
    <alternativeName>
        <fullName evidence="4">Leucyltransferase</fullName>
    </alternativeName>
    <alternativeName>
        <fullName evidence="4">Phenyalanyltransferase</fullName>
    </alternativeName>
</protein>
<evidence type="ECO:0000313" key="5">
    <source>
        <dbReference type="EMBL" id="OEJ68083.1"/>
    </source>
</evidence>
<keyword evidence="2 4" id="KW-0808">Transferase</keyword>
<reference evidence="6" key="1">
    <citation type="submission" date="2016-07" db="EMBL/GenBank/DDBJ databases">
        <authorList>
            <person name="Florea S."/>
            <person name="Webb J.S."/>
            <person name="Jaromczyk J."/>
            <person name="Schardl C.L."/>
        </authorList>
    </citation>
    <scope>NUCLEOTIDE SEQUENCE [LARGE SCALE GENOMIC DNA]</scope>
    <source>
        <strain evidence="6">MV-1</strain>
    </source>
</reference>
<comment type="caution">
    <text evidence="5">The sequence shown here is derived from an EMBL/GenBank/DDBJ whole genome shotgun (WGS) entry which is preliminary data.</text>
</comment>
<dbReference type="PANTHER" id="PTHR30098:SF2">
    <property type="entry name" value="LEUCYL_PHENYLALANYL-TRNA--PROTEIN TRANSFERASE"/>
    <property type="match status" value="1"/>
</dbReference>
<dbReference type="NCBIfam" id="TIGR00667">
    <property type="entry name" value="aat"/>
    <property type="match status" value="1"/>
</dbReference>
<evidence type="ECO:0000313" key="6">
    <source>
        <dbReference type="Proteomes" id="UP000095347"/>
    </source>
</evidence>
<dbReference type="GO" id="GO:0005737">
    <property type="term" value="C:cytoplasm"/>
    <property type="evidence" value="ECO:0007669"/>
    <property type="project" value="UniProtKB-SubCell"/>
</dbReference>
<evidence type="ECO:0000256" key="1">
    <source>
        <dbReference type="ARBA" id="ARBA00022490"/>
    </source>
</evidence>
<name>A0A1E5Q9B6_9PROT</name>
<comment type="subcellular location">
    <subcellularLocation>
        <location evidence="4">Cytoplasm</location>
    </subcellularLocation>
</comment>
<dbReference type="GO" id="GO:0008914">
    <property type="term" value="F:leucyl-tRNA--protein transferase activity"/>
    <property type="evidence" value="ECO:0007669"/>
    <property type="project" value="UniProtKB-UniRule"/>
</dbReference>
<dbReference type="Proteomes" id="UP000095347">
    <property type="component" value="Unassembled WGS sequence"/>
</dbReference>
<keyword evidence="3 4" id="KW-0012">Acyltransferase</keyword>
<evidence type="ECO:0000256" key="3">
    <source>
        <dbReference type="ARBA" id="ARBA00023315"/>
    </source>
</evidence>
<proteinExistence type="inferred from homology"/>
<gene>
    <name evidence="4" type="primary">aat</name>
    <name evidence="5" type="ORF">BEN30_07440</name>
</gene>
<dbReference type="AlphaFoldDB" id="A0A1E5Q9B6"/>